<name>A0ABX8QSX9_9ACTN</name>
<proteinExistence type="predicted"/>
<dbReference type="Proteomes" id="UP001049518">
    <property type="component" value="Chromosome"/>
</dbReference>
<dbReference type="EMBL" id="CP059572">
    <property type="protein sequence ID" value="QXJ21940.1"/>
    <property type="molecule type" value="Genomic_DNA"/>
</dbReference>
<organism evidence="1 2">
    <name type="scientific">Actinomadura graeca</name>
    <dbReference type="NCBI Taxonomy" id="2750812"/>
    <lineage>
        <taxon>Bacteria</taxon>
        <taxon>Bacillati</taxon>
        <taxon>Actinomycetota</taxon>
        <taxon>Actinomycetes</taxon>
        <taxon>Streptosporangiales</taxon>
        <taxon>Thermomonosporaceae</taxon>
        <taxon>Actinomadura</taxon>
    </lineage>
</organism>
<keyword evidence="2" id="KW-1185">Reference proteome</keyword>
<protein>
    <recommendedName>
        <fullName evidence="3">XRE family transcriptional regulator</fullName>
    </recommendedName>
</protein>
<evidence type="ECO:0000313" key="2">
    <source>
        <dbReference type="Proteomes" id="UP001049518"/>
    </source>
</evidence>
<sequence length="378" mass="40910">MPGLSGTPVSSRIFELDEADLFGSMSADPLGEEEAAAVVERRRVLESLVALGAVTAAQGDALSVVRNEFDASLAQRGHEHAAEDWQEVAWEYGHSYLVSPPQALMSEIAADVLALTAVIDRTDDVEKLAKFYGVGATLASIMAMTATQVGMLRESRDWWHSARHYADVSDDRNLRVWVQGHEAMDTLYQGRPFRLVLDRAEAAIRLSDGNTTTGTLKAMACKAQVLSVIGATDDARAAVGRLRRTFETLPDAVIADGGSLQTWPEHRLLHTESFVYSAIGPVKEAAQAHAAASAAYEPTRIRARAQVALHEAVTLVRGGDIDDGIGHAERTLANIPSDHSCRYVRVIAKRVLDAVPEAEAGRPVVAEYRERLAQPIAV</sequence>
<evidence type="ECO:0000313" key="1">
    <source>
        <dbReference type="EMBL" id="QXJ21940.1"/>
    </source>
</evidence>
<evidence type="ECO:0008006" key="3">
    <source>
        <dbReference type="Google" id="ProtNLM"/>
    </source>
</evidence>
<gene>
    <name evidence="1" type="ORF">AGRA3207_002857</name>
</gene>
<reference evidence="1" key="1">
    <citation type="submission" date="2020-07" db="EMBL/GenBank/DDBJ databases">
        <authorList>
            <person name="Tarantini F.S."/>
            <person name="Hong K.W."/>
            <person name="Chan K.G."/>
        </authorList>
    </citation>
    <scope>NUCLEOTIDE SEQUENCE</scope>
    <source>
        <strain evidence="1">32-07</strain>
    </source>
</reference>
<accession>A0ABX8QSX9</accession>
<dbReference type="RefSeq" id="WP_231335128.1">
    <property type="nucleotide sequence ID" value="NZ_CP059572.1"/>
</dbReference>